<name>A0ACB9SL49_HOLOL</name>
<evidence type="ECO:0000313" key="1">
    <source>
        <dbReference type="EMBL" id="KAI4455538.1"/>
    </source>
</evidence>
<sequence>MPKIVQGEKYYKKYTENDIQKALEEIKIGKPLRVVSRQCKIARATLQFRKSQNYVKPTFGPNPILSNDEEKILVNWIFENYKRGFPRRKDDVQESVKEFLDQRPRQNPFVNNCPGETWYLAFRRRNPEVTERTSEAVTAASANVSEEILDDPTRVMNADETCFHLCPKNNKVLAPRGARNVYEVEHASSKATLIVMFTFTASGQVTPPMIVYPYKTLPTNIAKFVPPGWGIGLSDTGWMKMDVMSDYIENILHPYLKNIGTIFPVILFLNGHCTHLSYKLSSLCVKLQIILVCLYPNATRIMQPADVAAFKPIKNGWKKAVVEWRRTHPLETLTKEHFAPVLKLAVERSAKIETIKNGFRASGLNPWNPDAIDFSKCLGGQYKAPHSTSKNNDGTYLSYKNFANIVGSELLDEFTLREQEYAYKLWKNFTPLKEESNEVVKYSKSTQPLTENVIIEELKEIPTNEKNETTTVNQIDTVDPPISQTDTQVTMWRTENQECLKKDSETGVKTSETVPDCSISLDKTLWYAKTPIRKGVIWDIMPRTYKRRLGAPLRQDYSAEDVERALLDVVEKGFSFRQAAERNNMPKSTIDRKYRGANTSQLGRPPVLSQQEERKIVSAITSKLNESVPLIKRKKKIDVAPGKSVSTKDLEIPILRQIEEREESDTENESDVDDPITHVVAAELQVEMFIIVNFIYDRNTKKETNKKFVAQIKNVNGPDYVVKCMRESAKSKGCNIFFPVSGLLALGLGWQLPFVG</sequence>
<dbReference type="EMBL" id="CM043023">
    <property type="protein sequence ID" value="KAI4455538.1"/>
    <property type="molecule type" value="Genomic_DNA"/>
</dbReference>
<gene>
    <name evidence="1" type="ORF">MML48_9g00007544</name>
</gene>
<evidence type="ECO:0000313" key="2">
    <source>
        <dbReference type="Proteomes" id="UP001056778"/>
    </source>
</evidence>
<dbReference type="Proteomes" id="UP001056778">
    <property type="component" value="Chromosome 9"/>
</dbReference>
<organism evidence="1 2">
    <name type="scientific">Holotrichia oblita</name>
    <name type="common">Chafer beetle</name>
    <dbReference type="NCBI Taxonomy" id="644536"/>
    <lineage>
        <taxon>Eukaryota</taxon>
        <taxon>Metazoa</taxon>
        <taxon>Ecdysozoa</taxon>
        <taxon>Arthropoda</taxon>
        <taxon>Hexapoda</taxon>
        <taxon>Insecta</taxon>
        <taxon>Pterygota</taxon>
        <taxon>Neoptera</taxon>
        <taxon>Endopterygota</taxon>
        <taxon>Coleoptera</taxon>
        <taxon>Polyphaga</taxon>
        <taxon>Scarabaeiformia</taxon>
        <taxon>Scarabaeidae</taxon>
        <taxon>Melolonthinae</taxon>
        <taxon>Holotrichia</taxon>
    </lineage>
</organism>
<accession>A0ACB9SL49</accession>
<keyword evidence="2" id="KW-1185">Reference proteome</keyword>
<comment type="caution">
    <text evidence="1">The sequence shown here is derived from an EMBL/GenBank/DDBJ whole genome shotgun (WGS) entry which is preliminary data.</text>
</comment>
<proteinExistence type="predicted"/>
<reference evidence="1" key="1">
    <citation type="submission" date="2022-04" db="EMBL/GenBank/DDBJ databases">
        <title>Chromosome-scale genome assembly of Holotrichia oblita Faldermann.</title>
        <authorList>
            <person name="Rongchong L."/>
        </authorList>
    </citation>
    <scope>NUCLEOTIDE SEQUENCE</scope>
    <source>
        <strain evidence="1">81SQS9</strain>
    </source>
</reference>
<protein>
    <submittedName>
        <fullName evidence="1">Uncharacterized protein</fullName>
    </submittedName>
</protein>